<dbReference type="EMBL" id="BMID01000001">
    <property type="protein sequence ID" value="GGA04055.1"/>
    <property type="molecule type" value="Genomic_DNA"/>
</dbReference>
<dbReference type="InterPro" id="IPR003593">
    <property type="entry name" value="AAA+_ATPase"/>
</dbReference>
<comment type="domain">
    <text evidence="11">The middle region has homology to RecA with ATPase motifs including the RadA KNRFG motif, while the C-terminus is homologous to Lon protease.</text>
</comment>
<dbReference type="Pfam" id="PF13481">
    <property type="entry name" value="AAA_25"/>
    <property type="match status" value="1"/>
</dbReference>
<evidence type="ECO:0000313" key="16">
    <source>
        <dbReference type="Proteomes" id="UP000603317"/>
    </source>
</evidence>
<keyword evidence="1 11" id="KW-0479">Metal-binding</keyword>
<gene>
    <name evidence="11 15" type="primary">radA</name>
    <name evidence="15" type="ORF">GCM10010923_11310</name>
</gene>
<evidence type="ECO:0000256" key="6">
    <source>
        <dbReference type="ARBA" id="ARBA00022833"/>
    </source>
</evidence>
<sequence>MAGAGEWGNSGLAFHKCSNYRTAMAKPKKRYVCQACGSVATRWQGQCGECQEWNSLVEDAPATVFSQKHDLSSGGRLIALEGMEETGEAPERIGTGLAEFDRALGGGLVVGSAILMGGDPGIGKSTLLLQAAANIAKSGRGAVYISGEEAPAQVRMRARRLGVADAPVRLASATNARDILTTLGQGEPPALIVIDSIQTMFSDQIEGAPGTVSQVRGCAFELIRFAKECGSALVLVGHVTKDGNIAGPRVLEHMVDVVLAFEGERSHQYRILRGLKNRFGPVDEIGVFAMGAEGLAEIANPSSLFLSGREEPVAGSAVFPAIEGTRPVLVEIQALVVRLQSGATPRRAVVGWDGGRLAMLLAVLESRCGLNFSSAEVYLNVAGGYRLADPAADLAVVAALVSALADRPLAARATWFGEVSLAGEIRPVAHTSMRLREAAKLGFDRAHGPPADEAATIKGVSYDALDLLPKLVDRIMGGA</sequence>
<dbReference type="Proteomes" id="UP000603317">
    <property type="component" value="Unassembled WGS sequence"/>
</dbReference>
<dbReference type="PROSITE" id="PS50162">
    <property type="entry name" value="RECA_2"/>
    <property type="match status" value="1"/>
</dbReference>
<evidence type="ECO:0000256" key="11">
    <source>
        <dbReference type="HAMAP-Rule" id="MF_01498"/>
    </source>
</evidence>
<evidence type="ECO:0000256" key="13">
    <source>
        <dbReference type="RuleBase" id="RU003555"/>
    </source>
</evidence>
<dbReference type="Gene3D" id="3.40.50.300">
    <property type="entry name" value="P-loop containing nucleotide triphosphate hydrolases"/>
    <property type="match status" value="1"/>
</dbReference>
<dbReference type="InterPro" id="IPR020588">
    <property type="entry name" value="RecA_ATP-bd"/>
</dbReference>
<dbReference type="PANTHER" id="PTHR32472">
    <property type="entry name" value="DNA REPAIR PROTEIN RADA"/>
    <property type="match status" value="1"/>
</dbReference>
<dbReference type="NCBIfam" id="TIGR00416">
    <property type="entry name" value="sms"/>
    <property type="match status" value="1"/>
</dbReference>
<keyword evidence="3 11" id="KW-0227">DNA damage</keyword>
<keyword evidence="5" id="KW-0378">Hydrolase</keyword>
<keyword evidence="8 11" id="KW-0346">Stress response</keyword>
<evidence type="ECO:0000256" key="9">
    <source>
        <dbReference type="ARBA" id="ARBA00023125"/>
    </source>
</evidence>
<evidence type="ECO:0000259" key="14">
    <source>
        <dbReference type="PROSITE" id="PS50162"/>
    </source>
</evidence>
<keyword evidence="7 11" id="KW-0067">ATP-binding</keyword>
<dbReference type="Pfam" id="PF18073">
    <property type="entry name" value="Zn_ribbon_LapB"/>
    <property type="match status" value="1"/>
</dbReference>
<evidence type="ECO:0000256" key="12">
    <source>
        <dbReference type="NCBIfam" id="TIGR00416"/>
    </source>
</evidence>
<dbReference type="SMART" id="SM00382">
    <property type="entry name" value="AAA"/>
    <property type="match status" value="1"/>
</dbReference>
<keyword evidence="2 11" id="KW-0547">Nucleotide-binding</keyword>
<dbReference type="InterPro" id="IPR041166">
    <property type="entry name" value="Rubredoxin_2"/>
</dbReference>
<comment type="similarity">
    <text evidence="11 13">Belongs to the RecA family. RadA subfamily.</text>
</comment>
<accession>A0ABQ1FA28</accession>
<dbReference type="PRINTS" id="PR01874">
    <property type="entry name" value="DNAREPAIRADA"/>
</dbReference>
<dbReference type="InterPro" id="IPR027417">
    <property type="entry name" value="P-loop_NTPase"/>
</dbReference>
<feature type="short sequence motif" description="RadA KNRFG motif" evidence="11">
    <location>
        <begin position="276"/>
        <end position="280"/>
    </location>
</feature>
<evidence type="ECO:0000256" key="3">
    <source>
        <dbReference type="ARBA" id="ARBA00022763"/>
    </source>
</evidence>
<evidence type="ECO:0000313" key="15">
    <source>
        <dbReference type="EMBL" id="GGA04055.1"/>
    </source>
</evidence>
<feature type="domain" description="RecA family profile 1" evidence="14">
    <location>
        <begin position="89"/>
        <end position="239"/>
    </location>
</feature>
<dbReference type="CDD" id="cd01121">
    <property type="entry name" value="RadA_SMS_N"/>
    <property type="match status" value="1"/>
</dbReference>
<feature type="region of interest" description="Lon-protease-like" evidence="11">
    <location>
        <begin position="376"/>
        <end position="479"/>
    </location>
</feature>
<dbReference type="SUPFAM" id="SSF52540">
    <property type="entry name" value="P-loop containing nucleoside triphosphate hydrolases"/>
    <property type="match status" value="1"/>
</dbReference>
<evidence type="ECO:0000256" key="2">
    <source>
        <dbReference type="ARBA" id="ARBA00022741"/>
    </source>
</evidence>
<keyword evidence="4 13" id="KW-0863">Zinc-finger</keyword>
<dbReference type="InterPro" id="IPR020568">
    <property type="entry name" value="Ribosomal_Su5_D2-typ_SF"/>
</dbReference>
<evidence type="ECO:0000256" key="5">
    <source>
        <dbReference type="ARBA" id="ARBA00022801"/>
    </source>
</evidence>
<dbReference type="SUPFAM" id="SSF54211">
    <property type="entry name" value="Ribosomal protein S5 domain 2-like"/>
    <property type="match status" value="1"/>
</dbReference>
<dbReference type="Gene3D" id="3.30.230.10">
    <property type="match status" value="1"/>
</dbReference>
<name>A0ABQ1FA28_9SPHN</name>
<organism evidence="15 16">
    <name type="scientific">Blastomonas marina</name>
    <dbReference type="NCBI Taxonomy" id="1867408"/>
    <lineage>
        <taxon>Bacteria</taxon>
        <taxon>Pseudomonadati</taxon>
        <taxon>Pseudomonadota</taxon>
        <taxon>Alphaproteobacteria</taxon>
        <taxon>Sphingomonadales</taxon>
        <taxon>Sphingomonadaceae</taxon>
        <taxon>Blastomonas</taxon>
    </lineage>
</organism>
<evidence type="ECO:0000256" key="7">
    <source>
        <dbReference type="ARBA" id="ARBA00022840"/>
    </source>
</evidence>
<dbReference type="InterPro" id="IPR004504">
    <property type="entry name" value="DNA_repair_RadA"/>
</dbReference>
<reference evidence="16" key="1">
    <citation type="journal article" date="2019" name="Int. J. Syst. Evol. Microbiol.">
        <title>The Global Catalogue of Microorganisms (GCM) 10K type strain sequencing project: providing services to taxonomists for standard genome sequencing and annotation.</title>
        <authorList>
            <consortium name="The Broad Institute Genomics Platform"/>
            <consortium name="The Broad Institute Genome Sequencing Center for Infectious Disease"/>
            <person name="Wu L."/>
            <person name="Ma J."/>
        </authorList>
    </citation>
    <scope>NUCLEOTIDE SEQUENCE [LARGE SCALE GENOMIC DNA]</scope>
    <source>
        <strain evidence="16">CGMCC 1.15297</strain>
    </source>
</reference>
<evidence type="ECO:0000256" key="1">
    <source>
        <dbReference type="ARBA" id="ARBA00022723"/>
    </source>
</evidence>
<comment type="function">
    <text evidence="13">DNA-dependent ATPase involved in processing of recombination intermediates, plays a role in repairing DNA breaks. Stimulates the branch migration of RecA-mediated strand transfer reactions, allowing the 3' invading strand to extend heteroduplex DNA faster. Binds ssDNA in the presence of ADP but not other nucleotides, has ATPase activity that is stimulated by ssDNA and various branched DNA structures, but inhibited by SSB. Does not have RecA's homology-searching function.</text>
</comment>
<keyword evidence="9 11" id="KW-0238">DNA-binding</keyword>
<dbReference type="InterPro" id="IPR014721">
    <property type="entry name" value="Ribsml_uS5_D2-typ_fold_subgr"/>
</dbReference>
<feature type="binding site" evidence="11">
    <location>
        <begin position="118"/>
        <end position="125"/>
    </location>
    <ligand>
        <name>ATP</name>
        <dbReference type="ChEBI" id="CHEBI:30616"/>
    </ligand>
</feature>
<keyword evidence="10 11" id="KW-0234">DNA repair</keyword>
<dbReference type="HAMAP" id="MF_01498">
    <property type="entry name" value="RadA_bact"/>
    <property type="match status" value="1"/>
</dbReference>
<proteinExistence type="inferred from homology"/>
<comment type="function">
    <text evidence="11">Plays a role in repairing double-strand DNA breaks, probably involving stabilizing or processing branched DNA or blocked replication forks.</text>
</comment>
<comment type="caution">
    <text evidence="15">The sequence shown here is derived from an EMBL/GenBank/DDBJ whole genome shotgun (WGS) entry which is preliminary data.</text>
</comment>
<protein>
    <recommendedName>
        <fullName evidence="11 12">DNA repair protein RadA</fullName>
    </recommendedName>
</protein>
<evidence type="ECO:0000256" key="10">
    <source>
        <dbReference type="ARBA" id="ARBA00023204"/>
    </source>
</evidence>
<keyword evidence="6 13" id="KW-0862">Zinc</keyword>
<dbReference type="PANTHER" id="PTHR32472:SF10">
    <property type="entry name" value="DNA REPAIR PROTEIN RADA-LIKE PROTEIN"/>
    <property type="match status" value="1"/>
</dbReference>
<keyword evidence="16" id="KW-1185">Reference proteome</keyword>
<evidence type="ECO:0000256" key="4">
    <source>
        <dbReference type="ARBA" id="ARBA00022771"/>
    </source>
</evidence>
<evidence type="ECO:0000256" key="8">
    <source>
        <dbReference type="ARBA" id="ARBA00023016"/>
    </source>
</evidence>